<reference evidence="2 3" key="1">
    <citation type="submission" date="2018-10" db="EMBL/GenBank/DDBJ databases">
        <title>A high-quality apple genome assembly.</title>
        <authorList>
            <person name="Hu J."/>
        </authorList>
    </citation>
    <scope>NUCLEOTIDE SEQUENCE [LARGE SCALE GENOMIC DNA]</scope>
    <source>
        <strain evidence="3">cv. HFTH1</strain>
        <tissue evidence="2">Young leaf</tissue>
    </source>
</reference>
<dbReference type="CDD" id="cd22157">
    <property type="entry name" value="F-box_AtFBW1-like"/>
    <property type="match status" value="1"/>
</dbReference>
<name>A0A498KNG0_MALDO</name>
<dbReference type="SUPFAM" id="SSF81383">
    <property type="entry name" value="F-box domain"/>
    <property type="match status" value="1"/>
</dbReference>
<evidence type="ECO:0000259" key="1">
    <source>
        <dbReference type="Pfam" id="PF12937"/>
    </source>
</evidence>
<comment type="caution">
    <text evidence="2">The sequence shown here is derived from an EMBL/GenBank/DDBJ whole genome shotgun (WGS) entry which is preliminary data.</text>
</comment>
<proteinExistence type="predicted"/>
<dbReference type="InterPro" id="IPR036047">
    <property type="entry name" value="F-box-like_dom_sf"/>
</dbReference>
<dbReference type="Proteomes" id="UP000290289">
    <property type="component" value="Unassembled WGS sequence"/>
</dbReference>
<dbReference type="Gene3D" id="1.20.1280.50">
    <property type="match status" value="1"/>
</dbReference>
<dbReference type="AlphaFoldDB" id="A0A498KNG0"/>
<dbReference type="PANTHER" id="PTHR31672">
    <property type="entry name" value="BNACNNG10540D PROTEIN"/>
    <property type="match status" value="1"/>
</dbReference>
<dbReference type="PANTHER" id="PTHR31672:SF13">
    <property type="entry name" value="F-BOX PROTEIN CPR30-LIKE"/>
    <property type="match status" value="1"/>
</dbReference>
<feature type="domain" description="F-box" evidence="1">
    <location>
        <begin position="11"/>
        <end position="44"/>
    </location>
</feature>
<dbReference type="EMBL" id="RDQH01000247">
    <property type="protein sequence ID" value="RXI09670.1"/>
    <property type="molecule type" value="Genomic_DNA"/>
</dbReference>
<evidence type="ECO:0000313" key="2">
    <source>
        <dbReference type="EMBL" id="RXI09670.1"/>
    </source>
</evidence>
<gene>
    <name evidence="2" type="ORF">DVH24_033621</name>
</gene>
<dbReference type="InterPro" id="IPR001810">
    <property type="entry name" value="F-box_dom"/>
</dbReference>
<sequence>MTNKTSKIGQDLLVNILSTLPPKSLMRFKCVAKWWHALINDPRFVDKHLSHSLLDDQSTRVLLKRIDEVLTVEGNGGLPMWKSDEVLTVEENGGIVCYNFRTKKLKNLPIQSAVRINPIFPPQPYYLPLCKANHSPIVYVKSMVSVTVGNNKYMCT</sequence>
<dbReference type="InterPro" id="IPR050796">
    <property type="entry name" value="SCF_F-box_component"/>
</dbReference>
<accession>A0A498KNG0</accession>
<keyword evidence="3" id="KW-1185">Reference proteome</keyword>
<evidence type="ECO:0000313" key="3">
    <source>
        <dbReference type="Proteomes" id="UP000290289"/>
    </source>
</evidence>
<protein>
    <recommendedName>
        <fullName evidence="1">F-box domain-containing protein</fullName>
    </recommendedName>
</protein>
<dbReference type="Pfam" id="PF12937">
    <property type="entry name" value="F-box-like"/>
    <property type="match status" value="1"/>
</dbReference>
<organism evidence="2 3">
    <name type="scientific">Malus domestica</name>
    <name type="common">Apple</name>
    <name type="synonym">Pyrus malus</name>
    <dbReference type="NCBI Taxonomy" id="3750"/>
    <lineage>
        <taxon>Eukaryota</taxon>
        <taxon>Viridiplantae</taxon>
        <taxon>Streptophyta</taxon>
        <taxon>Embryophyta</taxon>
        <taxon>Tracheophyta</taxon>
        <taxon>Spermatophyta</taxon>
        <taxon>Magnoliopsida</taxon>
        <taxon>eudicotyledons</taxon>
        <taxon>Gunneridae</taxon>
        <taxon>Pentapetalae</taxon>
        <taxon>rosids</taxon>
        <taxon>fabids</taxon>
        <taxon>Rosales</taxon>
        <taxon>Rosaceae</taxon>
        <taxon>Amygdaloideae</taxon>
        <taxon>Maleae</taxon>
        <taxon>Malus</taxon>
    </lineage>
</organism>